<proteinExistence type="inferred from homology"/>
<dbReference type="InterPro" id="IPR000623">
    <property type="entry name" value="Shikimate_kinase/TSH1"/>
</dbReference>
<dbReference type="CDD" id="cd00464">
    <property type="entry name" value="SK"/>
    <property type="match status" value="1"/>
</dbReference>
<dbReference type="EC" id="2.7.1.71" evidence="7"/>
<keyword evidence="6 7" id="KW-0057">Aromatic amino acid biosynthesis</keyword>
<dbReference type="AlphaFoldDB" id="A8ZZP1"/>
<dbReference type="OrthoDB" id="9800332at2"/>
<feature type="binding site" evidence="7">
    <location>
        <position position="136"/>
    </location>
    <ligand>
        <name>substrate</name>
    </ligand>
</feature>
<comment type="subunit">
    <text evidence="7">Monomer.</text>
</comment>
<keyword evidence="7" id="KW-0460">Magnesium</keyword>
<comment type="caution">
    <text evidence="7">Lacks conserved residue(s) required for the propagation of feature annotation.</text>
</comment>
<evidence type="ECO:0000256" key="5">
    <source>
        <dbReference type="ARBA" id="ARBA00022840"/>
    </source>
</evidence>
<evidence type="ECO:0000256" key="3">
    <source>
        <dbReference type="ARBA" id="ARBA00022741"/>
    </source>
</evidence>
<feature type="binding site" evidence="7">
    <location>
        <begin position="10"/>
        <end position="15"/>
    </location>
    <ligand>
        <name>ATP</name>
        <dbReference type="ChEBI" id="CHEBI:30616"/>
    </ligand>
</feature>
<keyword evidence="5 7" id="KW-0067">ATP-binding</keyword>
<gene>
    <name evidence="7" type="primary">aroK</name>
    <name evidence="8" type="ordered locus">Dole_3110</name>
</gene>
<dbReference type="GO" id="GO:0005524">
    <property type="term" value="F:ATP binding"/>
    <property type="evidence" value="ECO:0007669"/>
    <property type="project" value="UniProtKB-UniRule"/>
</dbReference>
<keyword evidence="4 7" id="KW-0418">Kinase</keyword>
<dbReference type="HAMAP" id="MF_00109">
    <property type="entry name" value="Shikimate_kinase"/>
    <property type="match status" value="1"/>
</dbReference>
<keyword evidence="1 7" id="KW-0028">Amino-acid biosynthesis</keyword>
<dbReference type="GO" id="GO:0004765">
    <property type="term" value="F:shikimate kinase activity"/>
    <property type="evidence" value="ECO:0007669"/>
    <property type="project" value="UniProtKB-UniRule"/>
</dbReference>
<keyword evidence="3 7" id="KW-0547">Nucleotide-binding</keyword>
<dbReference type="SUPFAM" id="SSF52540">
    <property type="entry name" value="P-loop containing nucleoside triphosphate hydrolases"/>
    <property type="match status" value="1"/>
</dbReference>
<dbReference type="eggNOG" id="COG0703">
    <property type="taxonomic scope" value="Bacteria"/>
</dbReference>
<dbReference type="PANTHER" id="PTHR21087">
    <property type="entry name" value="SHIKIMATE KINASE"/>
    <property type="match status" value="1"/>
</dbReference>
<dbReference type="InterPro" id="IPR027417">
    <property type="entry name" value="P-loop_NTPase"/>
</dbReference>
<evidence type="ECO:0000256" key="7">
    <source>
        <dbReference type="HAMAP-Rule" id="MF_00109"/>
    </source>
</evidence>
<keyword evidence="2 7" id="KW-0808">Transferase</keyword>
<evidence type="ECO:0000313" key="9">
    <source>
        <dbReference type="Proteomes" id="UP000008561"/>
    </source>
</evidence>
<keyword evidence="7" id="KW-0479">Metal-binding</keyword>
<feature type="binding site" evidence="7">
    <location>
        <position position="32"/>
    </location>
    <ligand>
        <name>substrate</name>
    </ligand>
</feature>
<protein>
    <recommendedName>
        <fullName evidence="7">Shikimate kinase</fullName>
        <shortName evidence="7">SK</shortName>
        <ecNumber evidence="7">2.7.1.71</ecNumber>
    </recommendedName>
</protein>
<accession>A8ZZP1</accession>
<feature type="binding site" evidence="7">
    <location>
        <position position="78"/>
    </location>
    <ligand>
        <name>substrate</name>
    </ligand>
</feature>
<keyword evidence="9" id="KW-1185">Reference proteome</keyword>
<organism evidence="8 9">
    <name type="scientific">Desulfosudis oleivorans (strain DSM 6200 / JCM 39069 / Hxd3)</name>
    <name type="common">Desulfococcus oleovorans</name>
    <dbReference type="NCBI Taxonomy" id="96561"/>
    <lineage>
        <taxon>Bacteria</taxon>
        <taxon>Pseudomonadati</taxon>
        <taxon>Thermodesulfobacteriota</taxon>
        <taxon>Desulfobacteria</taxon>
        <taxon>Desulfobacterales</taxon>
        <taxon>Desulfosudaceae</taxon>
        <taxon>Desulfosudis</taxon>
    </lineage>
</organism>
<dbReference type="STRING" id="96561.Dole_3110"/>
<dbReference type="GO" id="GO:0009423">
    <property type="term" value="P:chorismate biosynthetic process"/>
    <property type="evidence" value="ECO:0007669"/>
    <property type="project" value="UniProtKB-UniRule"/>
</dbReference>
<dbReference type="InterPro" id="IPR031322">
    <property type="entry name" value="Shikimate/glucono_kinase"/>
</dbReference>
<evidence type="ECO:0000256" key="4">
    <source>
        <dbReference type="ARBA" id="ARBA00022777"/>
    </source>
</evidence>
<dbReference type="Pfam" id="PF01202">
    <property type="entry name" value="SKI"/>
    <property type="match status" value="1"/>
</dbReference>
<evidence type="ECO:0000256" key="6">
    <source>
        <dbReference type="ARBA" id="ARBA00023141"/>
    </source>
</evidence>
<dbReference type="Gene3D" id="3.40.50.300">
    <property type="entry name" value="P-loop containing nucleotide triphosphate hydrolases"/>
    <property type="match status" value="1"/>
</dbReference>
<dbReference type="Proteomes" id="UP000008561">
    <property type="component" value="Chromosome"/>
</dbReference>
<name>A8ZZP1_DESOH</name>
<keyword evidence="7" id="KW-0963">Cytoplasm</keyword>
<dbReference type="UniPathway" id="UPA00053">
    <property type="reaction ID" value="UER00088"/>
</dbReference>
<dbReference type="GO" id="GO:0009073">
    <property type="term" value="P:aromatic amino acid family biosynthetic process"/>
    <property type="evidence" value="ECO:0007669"/>
    <property type="project" value="UniProtKB-KW"/>
</dbReference>
<dbReference type="GO" id="GO:0008652">
    <property type="term" value="P:amino acid biosynthetic process"/>
    <property type="evidence" value="ECO:0007669"/>
    <property type="project" value="UniProtKB-KW"/>
</dbReference>
<comment type="cofactor">
    <cofactor evidence="7">
        <name>Mg(2+)</name>
        <dbReference type="ChEBI" id="CHEBI:18420"/>
    </cofactor>
    <text evidence="7">Binds 1 Mg(2+) ion per subunit.</text>
</comment>
<comment type="similarity">
    <text evidence="7">Belongs to the shikimate kinase family.</text>
</comment>
<evidence type="ECO:0000256" key="2">
    <source>
        <dbReference type="ARBA" id="ARBA00022679"/>
    </source>
</evidence>
<dbReference type="GO" id="GO:0005829">
    <property type="term" value="C:cytosol"/>
    <property type="evidence" value="ECO:0007669"/>
    <property type="project" value="TreeGrafter"/>
</dbReference>
<feature type="binding site" evidence="7">
    <location>
        <position position="56"/>
    </location>
    <ligand>
        <name>substrate</name>
    </ligand>
</feature>
<comment type="pathway">
    <text evidence="7">Metabolic intermediate biosynthesis; chorismate biosynthesis; chorismate from D-erythrose 4-phosphate and phosphoenolpyruvate: step 5/7.</text>
</comment>
<dbReference type="GO" id="GO:0000287">
    <property type="term" value="F:magnesium ion binding"/>
    <property type="evidence" value="ECO:0007669"/>
    <property type="project" value="UniProtKB-UniRule"/>
</dbReference>
<comment type="function">
    <text evidence="7">Catalyzes the specific phosphorylation of the 3-hydroxyl group of shikimic acid using ATP as a cosubstrate.</text>
</comment>
<comment type="catalytic activity">
    <reaction evidence="7">
        <text>shikimate + ATP = 3-phosphoshikimate + ADP + H(+)</text>
        <dbReference type="Rhea" id="RHEA:13121"/>
        <dbReference type="ChEBI" id="CHEBI:15378"/>
        <dbReference type="ChEBI" id="CHEBI:30616"/>
        <dbReference type="ChEBI" id="CHEBI:36208"/>
        <dbReference type="ChEBI" id="CHEBI:145989"/>
        <dbReference type="ChEBI" id="CHEBI:456216"/>
        <dbReference type="EC" id="2.7.1.71"/>
    </reaction>
</comment>
<dbReference type="PRINTS" id="PR01100">
    <property type="entry name" value="SHIKIMTKNASE"/>
</dbReference>
<sequence>MNIVLIGYRGTGKSEVGAILSRQLDMPCIGMDAEIVRRAGCSIPEIVVKQGWPGFRDAEAALALELAGRDNLIIDTGGGVIERPENITALKKNGQVFWLTASVDTIVSRIQTDTQRPSLTADKSFTDEVAGVLARRIPLYRAAAHHEIATDGLSPARVADTIVSLLQEGSGRPA</sequence>
<evidence type="ECO:0000256" key="1">
    <source>
        <dbReference type="ARBA" id="ARBA00022605"/>
    </source>
</evidence>
<dbReference type="EMBL" id="CP000859">
    <property type="protein sequence ID" value="ABW68913.1"/>
    <property type="molecule type" value="Genomic_DNA"/>
</dbReference>
<dbReference type="HOGENOM" id="CLU_057607_4_3_7"/>
<dbReference type="PANTHER" id="PTHR21087:SF16">
    <property type="entry name" value="SHIKIMATE KINASE 1, CHLOROPLASTIC"/>
    <property type="match status" value="1"/>
</dbReference>
<evidence type="ECO:0000313" key="8">
    <source>
        <dbReference type="EMBL" id="ABW68913.1"/>
    </source>
</evidence>
<feature type="binding site" evidence="7">
    <location>
        <position position="116"/>
    </location>
    <ligand>
        <name>ATP</name>
        <dbReference type="ChEBI" id="CHEBI:30616"/>
    </ligand>
</feature>
<reference evidence="8 9" key="1">
    <citation type="submission" date="2007-10" db="EMBL/GenBank/DDBJ databases">
        <title>Complete sequence of Desulfococcus oleovorans Hxd3.</title>
        <authorList>
            <consortium name="US DOE Joint Genome Institute"/>
            <person name="Copeland A."/>
            <person name="Lucas S."/>
            <person name="Lapidus A."/>
            <person name="Barry K."/>
            <person name="Glavina del Rio T."/>
            <person name="Dalin E."/>
            <person name="Tice H."/>
            <person name="Pitluck S."/>
            <person name="Kiss H."/>
            <person name="Brettin T."/>
            <person name="Bruce D."/>
            <person name="Detter J.C."/>
            <person name="Han C."/>
            <person name="Schmutz J."/>
            <person name="Larimer F."/>
            <person name="Land M."/>
            <person name="Hauser L."/>
            <person name="Kyrpides N."/>
            <person name="Kim E."/>
            <person name="Wawrik B."/>
            <person name="Richardson P."/>
        </authorList>
    </citation>
    <scope>NUCLEOTIDE SEQUENCE [LARGE SCALE GENOMIC DNA]</scope>
    <source>
        <strain evidence="9">DSM 6200 / JCM 39069 / Hxd3</strain>
    </source>
</reference>
<feature type="binding site" evidence="7">
    <location>
        <position position="14"/>
    </location>
    <ligand>
        <name>Mg(2+)</name>
        <dbReference type="ChEBI" id="CHEBI:18420"/>
    </ligand>
</feature>
<dbReference type="KEGG" id="dol:Dole_3110"/>
<comment type="subcellular location">
    <subcellularLocation>
        <location evidence="7">Cytoplasm</location>
    </subcellularLocation>
</comment>
<dbReference type="RefSeq" id="WP_012176523.1">
    <property type="nucleotide sequence ID" value="NC_009943.1"/>
</dbReference>